<reference evidence="2 3" key="1">
    <citation type="submission" date="2018-11" db="EMBL/GenBank/DDBJ databases">
        <title>Mesobaculum littorinae gen. nov., sp. nov., isolated from Littorina scabra that represents a novel genus of the order Rhodobacteraceae.</title>
        <authorList>
            <person name="Li F."/>
        </authorList>
    </citation>
    <scope>NUCLEOTIDE SEQUENCE [LARGE SCALE GENOMIC DNA]</scope>
    <source>
        <strain evidence="2 3">M0103</strain>
    </source>
</reference>
<feature type="compositionally biased region" description="Basic and acidic residues" evidence="1">
    <location>
        <begin position="92"/>
        <end position="101"/>
    </location>
</feature>
<dbReference type="EMBL" id="RQXX01000011">
    <property type="protein sequence ID" value="RVV96567.1"/>
    <property type="molecule type" value="Genomic_DNA"/>
</dbReference>
<comment type="caution">
    <text evidence="2">The sequence shown here is derived from an EMBL/GenBank/DDBJ whole genome shotgun (WGS) entry which is preliminary data.</text>
</comment>
<dbReference type="OrthoDB" id="7868105at2"/>
<proteinExistence type="predicted"/>
<dbReference type="RefSeq" id="WP_127908053.1">
    <property type="nucleotide sequence ID" value="NZ_RQXX01000011.1"/>
</dbReference>
<name>A0A438AD18_9RHOB</name>
<protein>
    <submittedName>
        <fullName evidence="2">Uncharacterized protein</fullName>
    </submittedName>
</protein>
<organism evidence="2 3">
    <name type="scientific">Mesobaculum littorinae</name>
    <dbReference type="NCBI Taxonomy" id="2486419"/>
    <lineage>
        <taxon>Bacteria</taxon>
        <taxon>Pseudomonadati</taxon>
        <taxon>Pseudomonadota</taxon>
        <taxon>Alphaproteobacteria</taxon>
        <taxon>Rhodobacterales</taxon>
        <taxon>Roseobacteraceae</taxon>
        <taxon>Mesobaculum</taxon>
    </lineage>
</organism>
<feature type="region of interest" description="Disordered" evidence="1">
    <location>
        <begin position="1"/>
        <end position="101"/>
    </location>
</feature>
<keyword evidence="3" id="KW-1185">Reference proteome</keyword>
<feature type="compositionally biased region" description="Polar residues" evidence="1">
    <location>
        <begin position="21"/>
        <end position="31"/>
    </location>
</feature>
<evidence type="ECO:0000256" key="1">
    <source>
        <dbReference type="SAM" id="MobiDB-lite"/>
    </source>
</evidence>
<accession>A0A438AD18</accession>
<evidence type="ECO:0000313" key="2">
    <source>
        <dbReference type="EMBL" id="RVV96567.1"/>
    </source>
</evidence>
<gene>
    <name evidence="2" type="ORF">EKE94_18160</name>
</gene>
<dbReference type="Proteomes" id="UP000285908">
    <property type="component" value="Unassembled WGS sequence"/>
</dbReference>
<dbReference type="AlphaFoldDB" id="A0A438AD18"/>
<evidence type="ECO:0000313" key="3">
    <source>
        <dbReference type="Proteomes" id="UP000285908"/>
    </source>
</evidence>
<sequence>MARGLQIAEPPRRRGAAAQEKQATGTPQGSSGPAAGTEVEAEAEKGQGGTTGETARKGAPATRTPGSDPEPRTAPKSAPKTAGPRAVAAPSRGEKFSQVAEHDKVQFNKRVTRGTADGYEMLAIRTRRKVPELLAEALELLEERYGRV</sequence>